<evidence type="ECO:0000256" key="1">
    <source>
        <dbReference type="SAM" id="MobiDB-lite"/>
    </source>
</evidence>
<organism evidence="2 3">
    <name type="scientific">Brachionus plicatilis</name>
    <name type="common">Marine rotifer</name>
    <name type="synonym">Brachionus muelleri</name>
    <dbReference type="NCBI Taxonomy" id="10195"/>
    <lineage>
        <taxon>Eukaryota</taxon>
        <taxon>Metazoa</taxon>
        <taxon>Spiralia</taxon>
        <taxon>Gnathifera</taxon>
        <taxon>Rotifera</taxon>
        <taxon>Eurotatoria</taxon>
        <taxon>Monogononta</taxon>
        <taxon>Pseudotrocha</taxon>
        <taxon>Ploima</taxon>
        <taxon>Brachionidae</taxon>
        <taxon>Brachionus</taxon>
    </lineage>
</organism>
<gene>
    <name evidence="2" type="ORF">BpHYR1_044006</name>
</gene>
<feature type="region of interest" description="Disordered" evidence="1">
    <location>
        <begin position="73"/>
        <end position="93"/>
    </location>
</feature>
<protein>
    <submittedName>
        <fullName evidence="2">Uncharacterized protein</fullName>
    </submittedName>
</protein>
<accession>A0A3M7PV71</accession>
<reference evidence="2 3" key="1">
    <citation type="journal article" date="2018" name="Sci. Rep.">
        <title>Genomic signatures of local adaptation to the degree of environmental predictability in rotifers.</title>
        <authorList>
            <person name="Franch-Gras L."/>
            <person name="Hahn C."/>
            <person name="Garcia-Roger E.M."/>
            <person name="Carmona M.J."/>
            <person name="Serra M."/>
            <person name="Gomez A."/>
        </authorList>
    </citation>
    <scope>NUCLEOTIDE SEQUENCE [LARGE SCALE GENOMIC DNA]</scope>
    <source>
        <strain evidence="2">HYR1</strain>
    </source>
</reference>
<evidence type="ECO:0000313" key="2">
    <source>
        <dbReference type="EMBL" id="RNA02568.1"/>
    </source>
</evidence>
<proteinExistence type="predicted"/>
<comment type="caution">
    <text evidence="2">The sequence shown here is derived from an EMBL/GenBank/DDBJ whole genome shotgun (WGS) entry which is preliminary data.</text>
</comment>
<dbReference type="AlphaFoldDB" id="A0A3M7PV71"/>
<evidence type="ECO:0000313" key="3">
    <source>
        <dbReference type="Proteomes" id="UP000276133"/>
    </source>
</evidence>
<keyword evidence="3" id="KW-1185">Reference proteome</keyword>
<dbReference type="EMBL" id="REGN01008837">
    <property type="protein sequence ID" value="RNA02568.1"/>
    <property type="molecule type" value="Genomic_DNA"/>
</dbReference>
<name>A0A3M7PV71_BRAPC</name>
<sequence length="93" mass="10562">MFIIHKWNSVFASALFLAFWSWLLTLTWRTSSINMVFASGNGVWLTAFFPPVTIPVLTQYSQADSGYPPLQPKPQLKQQSTMSSADKWNFCSP</sequence>
<dbReference type="Proteomes" id="UP000276133">
    <property type="component" value="Unassembled WGS sequence"/>
</dbReference>
<feature type="compositionally biased region" description="Polar residues" evidence="1">
    <location>
        <begin position="80"/>
        <end position="93"/>
    </location>
</feature>